<feature type="transmembrane region" description="Helical" evidence="1">
    <location>
        <begin position="138"/>
        <end position="157"/>
    </location>
</feature>
<dbReference type="InParanoid" id="I7MIE1"/>
<feature type="transmembrane region" description="Helical" evidence="1">
    <location>
        <begin position="21"/>
        <end position="42"/>
    </location>
</feature>
<keyword evidence="1" id="KW-0472">Membrane</keyword>
<dbReference type="KEGG" id="tet:TTHERM_00300210"/>
<dbReference type="GeneID" id="7838358"/>
<feature type="transmembrane region" description="Helical" evidence="1">
    <location>
        <begin position="169"/>
        <end position="187"/>
    </location>
</feature>
<evidence type="ECO:0000313" key="2">
    <source>
        <dbReference type="EMBL" id="EAS04303.1"/>
    </source>
</evidence>
<reference evidence="3" key="1">
    <citation type="journal article" date="2006" name="PLoS Biol.">
        <title>Macronuclear genome sequence of the ciliate Tetrahymena thermophila, a model eukaryote.</title>
        <authorList>
            <person name="Eisen J.A."/>
            <person name="Coyne R.S."/>
            <person name="Wu M."/>
            <person name="Wu D."/>
            <person name="Thiagarajan M."/>
            <person name="Wortman J.R."/>
            <person name="Badger J.H."/>
            <person name="Ren Q."/>
            <person name="Amedeo P."/>
            <person name="Jones K.M."/>
            <person name="Tallon L.J."/>
            <person name="Delcher A.L."/>
            <person name="Salzberg S.L."/>
            <person name="Silva J.C."/>
            <person name="Haas B.J."/>
            <person name="Majoros W.H."/>
            <person name="Farzad M."/>
            <person name="Carlton J.M."/>
            <person name="Smith R.K. Jr."/>
            <person name="Garg J."/>
            <person name="Pearlman R.E."/>
            <person name="Karrer K.M."/>
            <person name="Sun L."/>
            <person name="Manning G."/>
            <person name="Elde N.C."/>
            <person name="Turkewitz A.P."/>
            <person name="Asai D.J."/>
            <person name="Wilkes D.E."/>
            <person name="Wang Y."/>
            <person name="Cai H."/>
            <person name="Collins K."/>
            <person name="Stewart B.A."/>
            <person name="Lee S.R."/>
            <person name="Wilamowska K."/>
            <person name="Weinberg Z."/>
            <person name="Ruzzo W.L."/>
            <person name="Wloga D."/>
            <person name="Gaertig J."/>
            <person name="Frankel J."/>
            <person name="Tsao C.-C."/>
            <person name="Gorovsky M.A."/>
            <person name="Keeling P.J."/>
            <person name="Waller R.F."/>
            <person name="Patron N.J."/>
            <person name="Cherry J.M."/>
            <person name="Stover N.A."/>
            <person name="Krieger C.J."/>
            <person name="del Toro C."/>
            <person name="Ryder H.F."/>
            <person name="Williamson S.C."/>
            <person name="Barbeau R.A."/>
            <person name="Hamilton E.P."/>
            <person name="Orias E."/>
        </authorList>
    </citation>
    <scope>NUCLEOTIDE SEQUENCE [LARGE SCALE GENOMIC DNA]</scope>
    <source>
        <strain evidence="3">SB210</strain>
    </source>
</reference>
<accession>I7MIE1</accession>
<dbReference type="OMA" id="IPIQIVM"/>
<protein>
    <submittedName>
        <fullName evidence="2">Transmembrane protein, putative</fullName>
    </submittedName>
</protein>
<proteinExistence type="predicted"/>
<evidence type="ECO:0000256" key="1">
    <source>
        <dbReference type="SAM" id="Phobius"/>
    </source>
</evidence>
<dbReference type="OrthoDB" id="318960at2759"/>
<evidence type="ECO:0000313" key="3">
    <source>
        <dbReference type="Proteomes" id="UP000009168"/>
    </source>
</evidence>
<gene>
    <name evidence="2" type="ORF">TTHERM_00300210</name>
</gene>
<sequence>MFEVSQIQYDFLIIKKYNDIFWVEYSKYTFPIIFIIFLIKIFKPVDNTKVKNQSEIKRQWHDTWVIPFIAYAPIYYFIDGVCLIVTNLAFEQQCKMDMLYHHIVSATFLPFIFLTKHIPAWQIGPGVMHAMLIVFPDYTWLNYPYLAIMIAFNVKLFSQPYTRYIQYKLLKIGMGILYGCLVLLWLHSCSNSTEDLPSKVTNVYATQNYQALFSSIDEMGKVIFSKS</sequence>
<name>I7MIE1_TETTS</name>
<feature type="transmembrane region" description="Helical" evidence="1">
    <location>
        <begin position="64"/>
        <end position="86"/>
    </location>
</feature>
<dbReference type="HOGENOM" id="CLU_1221794_0_0_1"/>
<keyword evidence="3" id="KW-1185">Reference proteome</keyword>
<keyword evidence="1" id="KW-1133">Transmembrane helix</keyword>
<dbReference type="RefSeq" id="XP_001024548.1">
    <property type="nucleotide sequence ID" value="XM_001024548.1"/>
</dbReference>
<feature type="transmembrane region" description="Helical" evidence="1">
    <location>
        <begin position="98"/>
        <end position="118"/>
    </location>
</feature>
<organism evidence="2 3">
    <name type="scientific">Tetrahymena thermophila (strain SB210)</name>
    <dbReference type="NCBI Taxonomy" id="312017"/>
    <lineage>
        <taxon>Eukaryota</taxon>
        <taxon>Sar</taxon>
        <taxon>Alveolata</taxon>
        <taxon>Ciliophora</taxon>
        <taxon>Intramacronucleata</taxon>
        <taxon>Oligohymenophorea</taxon>
        <taxon>Hymenostomatida</taxon>
        <taxon>Tetrahymenina</taxon>
        <taxon>Tetrahymenidae</taxon>
        <taxon>Tetrahymena</taxon>
    </lineage>
</organism>
<keyword evidence="1 2" id="KW-0812">Transmembrane</keyword>
<dbReference type="AlphaFoldDB" id="I7MIE1"/>
<dbReference type="EMBL" id="GG662449">
    <property type="protein sequence ID" value="EAS04303.1"/>
    <property type="molecule type" value="Genomic_DNA"/>
</dbReference>
<dbReference type="Proteomes" id="UP000009168">
    <property type="component" value="Unassembled WGS sequence"/>
</dbReference>